<feature type="domain" description="Ada DNA repair metal-binding" evidence="2">
    <location>
        <begin position="28"/>
        <end position="79"/>
    </location>
</feature>
<evidence type="ECO:0000256" key="1">
    <source>
        <dbReference type="ARBA" id="ARBA00023159"/>
    </source>
</evidence>
<dbReference type="Pfam" id="PF02805">
    <property type="entry name" value="Ada_Zn_binding"/>
    <property type="match status" value="1"/>
</dbReference>
<dbReference type="GO" id="GO:0006281">
    <property type="term" value="P:DNA repair"/>
    <property type="evidence" value="ECO:0007669"/>
    <property type="project" value="InterPro"/>
</dbReference>
<evidence type="ECO:0000259" key="2">
    <source>
        <dbReference type="Pfam" id="PF02805"/>
    </source>
</evidence>
<dbReference type="GO" id="GO:0006355">
    <property type="term" value="P:regulation of DNA-templated transcription"/>
    <property type="evidence" value="ECO:0007669"/>
    <property type="project" value="InterPro"/>
</dbReference>
<dbReference type="RefSeq" id="WP_134753601.1">
    <property type="nucleotide sequence ID" value="NZ_CP038149.1"/>
</dbReference>
<evidence type="ECO:0000313" key="4">
    <source>
        <dbReference type="Proteomes" id="UP000295727"/>
    </source>
</evidence>
<sequence length="102" mass="11158">MKNEHRTYTLVGRNGKPYTSPVPGALGGHKGNRIYGRLDCRAALRAIARGGYVRHRVFFRDETTAIAAGYRPCAVCLPDEYAVWKAGSPKHATDATTRGSHS</sequence>
<dbReference type="GO" id="GO:0003677">
    <property type="term" value="F:DNA binding"/>
    <property type="evidence" value="ECO:0007669"/>
    <property type="project" value="InterPro"/>
</dbReference>
<dbReference type="InterPro" id="IPR004026">
    <property type="entry name" value="Ada_DNA_repair_Zn-bd"/>
</dbReference>
<dbReference type="AlphaFoldDB" id="A0A4P7CVJ2"/>
<name>A0A4P7CVJ2_9BURK</name>
<evidence type="ECO:0000313" key="3">
    <source>
        <dbReference type="EMBL" id="QBR00181.1"/>
    </source>
</evidence>
<dbReference type="SUPFAM" id="SSF57884">
    <property type="entry name" value="Ada DNA repair protein, N-terminal domain (N-Ada 10)"/>
    <property type="match status" value="1"/>
</dbReference>
<dbReference type="OrthoDB" id="894286at2"/>
<dbReference type="Proteomes" id="UP000295727">
    <property type="component" value="Chromosome 2"/>
</dbReference>
<protein>
    <submittedName>
        <fullName evidence="3">Metal-binding protein</fullName>
    </submittedName>
</protein>
<organism evidence="3 4">
    <name type="scientific">Paraburkholderia pallida</name>
    <dbReference type="NCBI Taxonomy" id="2547399"/>
    <lineage>
        <taxon>Bacteria</taxon>
        <taxon>Pseudomonadati</taxon>
        <taxon>Pseudomonadota</taxon>
        <taxon>Betaproteobacteria</taxon>
        <taxon>Burkholderiales</taxon>
        <taxon>Burkholderiaceae</taxon>
        <taxon>Paraburkholderia</taxon>
    </lineage>
</organism>
<gene>
    <name evidence="3" type="ORF">E1956_24215</name>
</gene>
<reference evidence="3 4" key="1">
    <citation type="submission" date="2019-03" db="EMBL/GenBank/DDBJ databases">
        <title>Paraburkholderia sp. 7MH5, isolated from subtropical forest soil.</title>
        <authorList>
            <person name="Gao Z.-H."/>
            <person name="Qiu L.-H."/>
        </authorList>
    </citation>
    <scope>NUCLEOTIDE SEQUENCE [LARGE SCALE GENOMIC DNA]</scope>
    <source>
        <strain evidence="3 4">7MH5</strain>
    </source>
</reference>
<accession>A0A4P7CVJ2</accession>
<proteinExistence type="predicted"/>
<dbReference type="EMBL" id="CP038149">
    <property type="protein sequence ID" value="QBR00181.1"/>
    <property type="molecule type" value="Genomic_DNA"/>
</dbReference>
<dbReference type="KEGG" id="ppai:E1956_24215"/>
<dbReference type="InterPro" id="IPR035451">
    <property type="entry name" value="Ada-like_dom_sf"/>
</dbReference>
<dbReference type="GO" id="GO:0008270">
    <property type="term" value="F:zinc ion binding"/>
    <property type="evidence" value="ECO:0007669"/>
    <property type="project" value="InterPro"/>
</dbReference>
<dbReference type="GO" id="GO:0008168">
    <property type="term" value="F:methyltransferase activity"/>
    <property type="evidence" value="ECO:0007669"/>
    <property type="project" value="InterPro"/>
</dbReference>
<keyword evidence="4" id="KW-1185">Reference proteome</keyword>
<keyword evidence="1" id="KW-0010">Activator</keyword>
<dbReference type="Gene3D" id="3.40.10.10">
    <property type="entry name" value="DNA Methylphosphotriester Repair Domain"/>
    <property type="match status" value="1"/>
</dbReference>